<evidence type="ECO:0000313" key="3">
    <source>
        <dbReference type="Proteomes" id="UP000494040"/>
    </source>
</evidence>
<evidence type="ECO:0000256" key="1">
    <source>
        <dbReference type="SAM" id="MobiDB-lite"/>
    </source>
</evidence>
<keyword evidence="3" id="KW-1185">Reference proteome</keyword>
<dbReference type="OrthoDB" id="10623250at2759"/>
<dbReference type="KEGG" id="clec:106665124"/>
<reference evidence="2" key="1">
    <citation type="submission" date="2022-01" db="UniProtKB">
        <authorList>
            <consortium name="EnsemblMetazoa"/>
        </authorList>
    </citation>
    <scope>IDENTIFICATION</scope>
</reference>
<feature type="compositionally biased region" description="Low complexity" evidence="1">
    <location>
        <begin position="77"/>
        <end position="92"/>
    </location>
</feature>
<feature type="region of interest" description="Disordered" evidence="1">
    <location>
        <begin position="275"/>
        <end position="454"/>
    </location>
</feature>
<feature type="compositionally biased region" description="Polar residues" evidence="1">
    <location>
        <begin position="476"/>
        <end position="496"/>
    </location>
</feature>
<dbReference type="AlphaFoldDB" id="A0A8I6RIH0"/>
<feature type="compositionally biased region" description="Basic residues" evidence="1">
    <location>
        <begin position="359"/>
        <end position="370"/>
    </location>
</feature>
<accession>A0A8I6RIH0</accession>
<feature type="compositionally biased region" description="Basic and acidic residues" evidence="1">
    <location>
        <begin position="520"/>
        <end position="538"/>
    </location>
</feature>
<feature type="region of interest" description="Disordered" evidence="1">
    <location>
        <begin position="67"/>
        <end position="124"/>
    </location>
</feature>
<feature type="compositionally biased region" description="Low complexity" evidence="1">
    <location>
        <begin position="500"/>
        <end position="511"/>
    </location>
</feature>
<feature type="compositionally biased region" description="Low complexity" evidence="1">
    <location>
        <begin position="414"/>
        <end position="443"/>
    </location>
</feature>
<proteinExistence type="predicted"/>
<evidence type="ECO:0000313" key="2">
    <source>
        <dbReference type="EnsemblMetazoa" id="XP_014246825.1"/>
    </source>
</evidence>
<dbReference type="EnsemblMetazoa" id="XM_014391339.1">
    <property type="protein sequence ID" value="XP_014246825.1"/>
    <property type="gene ID" value="LOC106665124"/>
</dbReference>
<sequence>MDVRARSLAADKRNCKNDKKVVKEDLSPWDKDKDTLTINSSACSTNWNLLASRLAKLEDQLSKLDAEATIGDHLRPRPSARASRSASSQRQSDSSDEASKRPSQASSPSHSSRSPSRPCSPDLKYYRSVGSVNRASPEDVVKDVNRTVVKEDKTVKSTTGVAGRLRASGKRSTAVLKYFADKADDRKTENPRPANSGGMNKHAVKSAVIENFSNGKTLQYKASRDSLTKENIKKFVTPAREKHYQRLLTNRDSMFPRSVPKVSAKYEERNFDKAIKPKDEETANQHDSVIPFSKLKTKSETKRKAFNTSPKNLLTDLQKAEEPLAEAESRLEETLSKTSKDSAQTSKKVKNKRDDAKSGKSKGLKKKSKSHKSEVVIKKNEAIKVKPKVLMKPKKTTSTKTPETREEIKKYPKSAKASAKNSPKTLSKRGSSVSKVGSSPRMSPSASVGNTFPKEITKRALFKSNFGSLSPRMNFGTPSPRSGSNCSTYFPNNQGEESPVRVSGVPSSRTSYNNAFPFGSRDHSNEARKMESVKRRPPSDTVFGKNERKKSGRVSLVDKNSFTSENASNLLTPKTRHLTDMEVQILVKDVEQISGQIQKYIRKWDELLKTNTTADRDEDIRKTVLSACVLLDTKLKRAKELLMKYKALTSGNNGLGSPTAEMLEALLYYQLTQLDVASVIKTFRRLDSMLTSGK</sequence>
<feature type="compositionally biased region" description="Basic and acidic residues" evidence="1">
    <location>
        <begin position="275"/>
        <end position="284"/>
    </location>
</feature>
<protein>
    <submittedName>
        <fullName evidence="2">Uncharacterized protein</fullName>
    </submittedName>
</protein>
<organism evidence="2 3">
    <name type="scientific">Cimex lectularius</name>
    <name type="common">Bed bug</name>
    <name type="synonym">Acanthia lectularia</name>
    <dbReference type="NCBI Taxonomy" id="79782"/>
    <lineage>
        <taxon>Eukaryota</taxon>
        <taxon>Metazoa</taxon>
        <taxon>Ecdysozoa</taxon>
        <taxon>Arthropoda</taxon>
        <taxon>Hexapoda</taxon>
        <taxon>Insecta</taxon>
        <taxon>Pterygota</taxon>
        <taxon>Neoptera</taxon>
        <taxon>Paraneoptera</taxon>
        <taxon>Hemiptera</taxon>
        <taxon>Heteroptera</taxon>
        <taxon>Panheteroptera</taxon>
        <taxon>Cimicomorpha</taxon>
        <taxon>Cimicidae</taxon>
        <taxon>Cimex</taxon>
    </lineage>
</organism>
<feature type="region of interest" description="Disordered" evidence="1">
    <location>
        <begin position="466"/>
        <end position="550"/>
    </location>
</feature>
<dbReference type="GeneID" id="106665124"/>
<dbReference type="RefSeq" id="XP_014246825.1">
    <property type="nucleotide sequence ID" value="XM_014391339.1"/>
</dbReference>
<feature type="compositionally biased region" description="Basic residues" evidence="1">
    <location>
        <begin position="385"/>
        <end position="397"/>
    </location>
</feature>
<feature type="compositionally biased region" description="Basic and acidic residues" evidence="1">
    <location>
        <begin position="371"/>
        <end position="384"/>
    </location>
</feature>
<feature type="compositionally biased region" description="Low complexity" evidence="1">
    <location>
        <begin position="101"/>
        <end position="121"/>
    </location>
</feature>
<feature type="compositionally biased region" description="Basic and acidic residues" evidence="1">
    <location>
        <begin position="318"/>
        <end position="340"/>
    </location>
</feature>
<dbReference type="Proteomes" id="UP000494040">
    <property type="component" value="Unassembled WGS sequence"/>
</dbReference>
<name>A0A8I6RIH0_CIMLE</name>